<dbReference type="Gene3D" id="3.30.70.360">
    <property type="match status" value="1"/>
</dbReference>
<dbReference type="InterPro" id="IPR036264">
    <property type="entry name" value="Bact_exopeptidase_dim_dom"/>
</dbReference>
<reference evidence="3 4" key="1">
    <citation type="submission" date="2024-03" db="EMBL/GenBank/DDBJ databases">
        <title>Novel species of the genus Variovorax.</title>
        <authorList>
            <person name="Liu Q."/>
            <person name="Xin Y.-H."/>
        </authorList>
    </citation>
    <scope>NUCLEOTIDE SEQUENCE [LARGE SCALE GENOMIC DNA]</scope>
    <source>
        <strain evidence="3 4">KACC 18901</strain>
    </source>
</reference>
<evidence type="ECO:0000259" key="2">
    <source>
        <dbReference type="Pfam" id="PF07687"/>
    </source>
</evidence>
<dbReference type="SUPFAM" id="SSF53187">
    <property type="entry name" value="Zn-dependent exopeptidases"/>
    <property type="match status" value="1"/>
</dbReference>
<gene>
    <name evidence="3" type="ORF">WKW79_33175</name>
</gene>
<keyword evidence="1" id="KW-0378">Hydrolase</keyword>
<evidence type="ECO:0000256" key="1">
    <source>
        <dbReference type="ARBA" id="ARBA00022801"/>
    </source>
</evidence>
<dbReference type="SUPFAM" id="SSF55031">
    <property type="entry name" value="Bacterial exopeptidase dimerisation domain"/>
    <property type="match status" value="1"/>
</dbReference>
<accession>A0ABU8XHV5</accession>
<comment type="caution">
    <text evidence="3">The sequence shown here is derived from an EMBL/GenBank/DDBJ whole genome shotgun (WGS) entry which is preliminary data.</text>
</comment>
<evidence type="ECO:0000313" key="3">
    <source>
        <dbReference type="EMBL" id="MEJ8859458.1"/>
    </source>
</evidence>
<protein>
    <submittedName>
        <fullName evidence="3">M20 aminoacylase family protein</fullName>
    </submittedName>
</protein>
<dbReference type="RefSeq" id="WP_340339497.1">
    <property type="nucleotide sequence ID" value="NZ_JBBKZS010000029.1"/>
</dbReference>
<evidence type="ECO:0000313" key="4">
    <source>
        <dbReference type="Proteomes" id="UP001367030"/>
    </source>
</evidence>
<sequence>MSHVHEVIDEAPVRELRRRLHACAELGYEVHETAQVVSDALESWGVEVTRGIGRTGLVGTLSGRPGPTSIGLRADMDALPIQEANTFAHRSRNPGVMHACGHDGHMAMLVGAARHLAARRDEFSGTVHFIFQPAEEGGAGARAMIDDGLFDRFPVDAVFGVHNWPGLPQGSVALRAGGLMASSNLFKVQVQGTACHAAMPHNGSDALLAASQIALSLQTIITRRLRPIDNAVLSVTQIHSGHADGVVPGEAWLSGAVRTFDGAVTTAIERHIGEIAASTAQAFGCTARSDFFRSYPPTVNDPDEAAYAAQVATQVVGGAKVIRDCEPTMASEDFAFMLQARPGCYAFIGNGAADQRIDGRSAGPCELHNPSYEFNDELIPVGVRYFVQLVRSFGERPRRRENSA</sequence>
<dbReference type="Proteomes" id="UP001367030">
    <property type="component" value="Unassembled WGS sequence"/>
</dbReference>
<proteinExistence type="predicted"/>
<name>A0ABU8XHV5_9BURK</name>
<dbReference type="EMBL" id="JBBKZS010000029">
    <property type="protein sequence ID" value="MEJ8859458.1"/>
    <property type="molecule type" value="Genomic_DNA"/>
</dbReference>
<dbReference type="Pfam" id="PF07687">
    <property type="entry name" value="M20_dimer"/>
    <property type="match status" value="1"/>
</dbReference>
<organism evidence="3 4">
    <name type="scientific">Variovorax robiniae</name>
    <dbReference type="NCBI Taxonomy" id="1836199"/>
    <lineage>
        <taxon>Bacteria</taxon>
        <taxon>Pseudomonadati</taxon>
        <taxon>Pseudomonadota</taxon>
        <taxon>Betaproteobacteria</taxon>
        <taxon>Burkholderiales</taxon>
        <taxon>Comamonadaceae</taxon>
        <taxon>Variovorax</taxon>
    </lineage>
</organism>
<dbReference type="PANTHER" id="PTHR11014">
    <property type="entry name" value="PEPTIDASE M20 FAMILY MEMBER"/>
    <property type="match status" value="1"/>
</dbReference>
<dbReference type="Gene3D" id="3.40.630.10">
    <property type="entry name" value="Zn peptidases"/>
    <property type="match status" value="1"/>
</dbReference>
<keyword evidence="4" id="KW-1185">Reference proteome</keyword>
<dbReference type="PIRSF" id="PIRSF005962">
    <property type="entry name" value="Pept_M20D_amidohydro"/>
    <property type="match status" value="1"/>
</dbReference>
<dbReference type="InterPro" id="IPR011650">
    <property type="entry name" value="Peptidase_M20_dimer"/>
</dbReference>
<feature type="domain" description="Peptidase M20 dimerisation" evidence="2">
    <location>
        <begin position="186"/>
        <end position="278"/>
    </location>
</feature>
<dbReference type="CDD" id="cd05666">
    <property type="entry name" value="M20_Acy1-like"/>
    <property type="match status" value="1"/>
</dbReference>
<dbReference type="PANTHER" id="PTHR11014:SF63">
    <property type="entry name" value="METALLOPEPTIDASE, PUTATIVE (AFU_ORTHOLOGUE AFUA_6G09600)-RELATED"/>
    <property type="match status" value="1"/>
</dbReference>
<dbReference type="Pfam" id="PF01546">
    <property type="entry name" value="Peptidase_M20"/>
    <property type="match status" value="1"/>
</dbReference>
<dbReference type="InterPro" id="IPR017439">
    <property type="entry name" value="Amidohydrolase"/>
</dbReference>
<dbReference type="InterPro" id="IPR002933">
    <property type="entry name" value="Peptidase_M20"/>
</dbReference>
<dbReference type="NCBIfam" id="TIGR01891">
    <property type="entry name" value="amidohydrolases"/>
    <property type="match status" value="1"/>
</dbReference>